<evidence type="ECO:0000259" key="3">
    <source>
        <dbReference type="Pfam" id="PF14478"/>
    </source>
</evidence>
<feature type="domain" description="Transcobalamin-like C-terminal" evidence="3">
    <location>
        <begin position="315"/>
        <end position="392"/>
    </location>
</feature>
<comment type="caution">
    <text evidence="4">The sequence shown here is derived from an EMBL/GenBank/DDBJ whole genome shotgun (WGS) entry which is preliminary data.</text>
</comment>
<feature type="signal peptide" evidence="2">
    <location>
        <begin position="1"/>
        <end position="21"/>
    </location>
</feature>
<feature type="compositionally biased region" description="Basic and acidic residues" evidence="1">
    <location>
        <begin position="212"/>
        <end position="236"/>
    </location>
</feature>
<dbReference type="Pfam" id="PF14478">
    <property type="entry name" value="DUF4430"/>
    <property type="match status" value="1"/>
</dbReference>
<protein>
    <recommendedName>
        <fullName evidence="3">Transcobalamin-like C-terminal domain-containing protein</fullName>
    </recommendedName>
</protein>
<name>A0ABQ0BK41_9FIRM</name>
<feature type="chain" id="PRO_5046337564" description="Transcobalamin-like C-terminal domain-containing protein" evidence="2">
    <location>
        <begin position="22"/>
        <end position="405"/>
    </location>
</feature>
<keyword evidence="5" id="KW-1185">Reference proteome</keyword>
<reference evidence="4 5" key="1">
    <citation type="submission" date="2024-04" db="EMBL/GenBank/DDBJ databases">
        <title>Defined microbial consortia suppress multidrug-resistant proinflammatory Enterobacteriaceae via ecological control.</title>
        <authorList>
            <person name="Furuichi M."/>
            <person name="Kawaguchi T."/>
            <person name="Pust M."/>
            <person name="Yasuma K."/>
            <person name="Plichta D."/>
            <person name="Hasegawa N."/>
            <person name="Ohya T."/>
            <person name="Bhattarai S."/>
            <person name="Sasajima S."/>
            <person name="Aoto Y."/>
            <person name="Tuganbaev T."/>
            <person name="Yaginuma M."/>
            <person name="Ueda M."/>
            <person name="Okahashi N."/>
            <person name="Amafuji K."/>
            <person name="Kiridooshi Y."/>
            <person name="Sugita K."/>
            <person name="Strazar M."/>
            <person name="Skelly A."/>
            <person name="Suda W."/>
            <person name="Hattori M."/>
            <person name="Nakamoto N."/>
            <person name="Caballero S."/>
            <person name="Norman J."/>
            <person name="Olle B."/>
            <person name="Tanoue T."/>
            <person name="Arita M."/>
            <person name="Bucci V."/>
            <person name="Atarashi K."/>
            <person name="Xavier R."/>
            <person name="Honda K."/>
        </authorList>
    </citation>
    <scope>NUCLEOTIDE SEQUENCE [LARGE SCALE GENOMIC DNA]</scope>
    <source>
        <strain evidence="5">k04-0078-D8-1</strain>
    </source>
</reference>
<keyword evidence="2" id="KW-0732">Signal</keyword>
<sequence length="405" mass="45000">MRRRNKIFPILLLALAVLVNGGCSQKINSSQITQLEKSDTVEKKDKTVKGLEKINQIPDDGIITAAQIETISGEDGTFQFSGKDRDKGITYIWTYEGKQIKNPDEQNLKIAFPDDETEEVKKAGGNAPYGLGITLEKMNLVAPASLNLTLNEKWDADTAILCKYVDGKAKKICDVEIETSSGVGDKELTVLSFKALEVGDTYYVLAGKSKEDNVSNKTSDDKTDNGEDKDKTKGTDKNNTTAENKINGSGQTTENPSGETPDENTDNQGTSHTCIISIECSTILNNWDNLETSKADFVPSDGWILYSSQVEYSPGETVYDVLYRVCKDTSIQMSAKYTPAYGSYYVEGINQLYEFDCGELSGWMYSVNGWYPNYGCSQYEVSDNDVIEWRYTCDLGRDVGDQYYE</sequence>
<evidence type="ECO:0000256" key="2">
    <source>
        <dbReference type="SAM" id="SignalP"/>
    </source>
</evidence>
<accession>A0ABQ0BK41</accession>
<evidence type="ECO:0000313" key="5">
    <source>
        <dbReference type="Proteomes" id="UP001600943"/>
    </source>
</evidence>
<dbReference type="InterPro" id="IPR027954">
    <property type="entry name" value="Transcobalamin-like_C"/>
</dbReference>
<dbReference type="Gene3D" id="2.170.130.30">
    <property type="match status" value="1"/>
</dbReference>
<evidence type="ECO:0000313" key="4">
    <source>
        <dbReference type="EMBL" id="GAA6411821.1"/>
    </source>
</evidence>
<feature type="compositionally biased region" description="Polar residues" evidence="1">
    <location>
        <begin position="242"/>
        <end position="258"/>
    </location>
</feature>
<evidence type="ECO:0000256" key="1">
    <source>
        <dbReference type="SAM" id="MobiDB-lite"/>
    </source>
</evidence>
<gene>
    <name evidence="4" type="ORF">K040078D81_59380</name>
</gene>
<dbReference type="Proteomes" id="UP001600943">
    <property type="component" value="Unassembled WGS sequence"/>
</dbReference>
<dbReference type="EMBL" id="BAABYW010000002">
    <property type="protein sequence ID" value="GAA6411821.1"/>
    <property type="molecule type" value="Genomic_DNA"/>
</dbReference>
<proteinExistence type="predicted"/>
<feature type="region of interest" description="Disordered" evidence="1">
    <location>
        <begin position="212"/>
        <end position="269"/>
    </location>
</feature>
<dbReference type="RefSeq" id="WP_095174485.1">
    <property type="nucleotide sequence ID" value="NZ_BAABYW010000002.1"/>
</dbReference>
<organism evidence="4 5">
    <name type="scientific">Blautia hominis</name>
    <dbReference type="NCBI Taxonomy" id="2025493"/>
    <lineage>
        <taxon>Bacteria</taxon>
        <taxon>Bacillati</taxon>
        <taxon>Bacillota</taxon>
        <taxon>Clostridia</taxon>
        <taxon>Lachnospirales</taxon>
        <taxon>Lachnospiraceae</taxon>
        <taxon>Blautia</taxon>
    </lineage>
</organism>